<comment type="caution">
    <text evidence="2">The sequence shown here is derived from an EMBL/GenBank/DDBJ whole genome shotgun (WGS) entry which is preliminary data.</text>
</comment>
<organism evidence="2 3">
    <name type="scientific">Actinomadura macrotermitis</name>
    <dbReference type="NCBI Taxonomy" id="2585200"/>
    <lineage>
        <taxon>Bacteria</taxon>
        <taxon>Bacillati</taxon>
        <taxon>Actinomycetota</taxon>
        <taxon>Actinomycetes</taxon>
        <taxon>Streptosporangiales</taxon>
        <taxon>Thermomonosporaceae</taxon>
        <taxon>Actinomadura</taxon>
    </lineage>
</organism>
<accession>A0A7K0BYZ8</accession>
<proteinExistence type="predicted"/>
<evidence type="ECO:0000313" key="3">
    <source>
        <dbReference type="Proteomes" id="UP000487268"/>
    </source>
</evidence>
<evidence type="ECO:0000259" key="1">
    <source>
        <dbReference type="SMART" id="SM00960"/>
    </source>
</evidence>
<dbReference type="SMART" id="SM00960">
    <property type="entry name" value="Robl_LC7"/>
    <property type="match status" value="1"/>
</dbReference>
<dbReference type="Proteomes" id="UP000487268">
    <property type="component" value="Unassembled WGS sequence"/>
</dbReference>
<dbReference type="PANTHER" id="PTHR36222:SF1">
    <property type="entry name" value="SERINE PROTEASE INHIBITOR RV3364C"/>
    <property type="match status" value="1"/>
</dbReference>
<gene>
    <name evidence="2" type="ORF">ACRB68_39610</name>
</gene>
<dbReference type="AlphaFoldDB" id="A0A7K0BYZ8"/>
<protein>
    <submittedName>
        <fullName evidence="2">Serine protease inhibitor</fullName>
    </submittedName>
</protein>
<dbReference type="Pfam" id="PF03259">
    <property type="entry name" value="Robl_LC7"/>
    <property type="match status" value="1"/>
</dbReference>
<dbReference type="InterPro" id="IPR053141">
    <property type="entry name" value="Mycobact_SerProt_Inhib_Rv3364c"/>
</dbReference>
<sequence length="143" mass="15068">MMSEAQSFNWLLGSFVRETDGVVHAVAVSSDGLLMAMSEGLDRAGAEHLGAIVSGVTSLARSASRHYDFAGLKLVMIEMRRGFLLVSAISDGSCLGVVAAGGCDLGLVGHEMAALCDRFGALLTPRTVTELKNGVLRRDRASR</sequence>
<dbReference type="OrthoDB" id="5187023at2"/>
<dbReference type="SUPFAM" id="SSF103196">
    <property type="entry name" value="Roadblock/LC7 domain"/>
    <property type="match status" value="1"/>
</dbReference>
<feature type="domain" description="Roadblock/LAMTOR2" evidence="1">
    <location>
        <begin position="9"/>
        <end position="99"/>
    </location>
</feature>
<reference evidence="2 3" key="1">
    <citation type="submission" date="2019-10" db="EMBL/GenBank/DDBJ databases">
        <title>Actinomadura rubteroloni sp. nov. and Actinomadura macrotermitis sp. nov., isolated from the gut of fungus growing-termite Macrotermes natalensis.</title>
        <authorList>
            <person name="Benndorf R."/>
            <person name="Martin K."/>
            <person name="Kuefner M."/>
            <person name="De Beer W."/>
            <person name="Kaster A.-K."/>
            <person name="Vollmers J."/>
            <person name="Poulsen M."/>
            <person name="Beemelmanns C."/>
        </authorList>
    </citation>
    <scope>NUCLEOTIDE SEQUENCE [LARGE SCALE GENOMIC DNA]</scope>
    <source>
        <strain evidence="2 3">RB68</strain>
    </source>
</reference>
<name>A0A7K0BYZ8_9ACTN</name>
<keyword evidence="3" id="KW-1185">Reference proteome</keyword>
<dbReference type="RefSeq" id="WP_153534206.1">
    <property type="nucleotide sequence ID" value="NZ_WEGH01000002.1"/>
</dbReference>
<dbReference type="EMBL" id="WEGH01000002">
    <property type="protein sequence ID" value="MQY05884.1"/>
    <property type="molecule type" value="Genomic_DNA"/>
</dbReference>
<dbReference type="PANTHER" id="PTHR36222">
    <property type="entry name" value="SERINE PROTEASE INHIBITOR RV3364C"/>
    <property type="match status" value="1"/>
</dbReference>
<dbReference type="Gene3D" id="3.30.450.30">
    <property type="entry name" value="Dynein light chain 2a, cytoplasmic"/>
    <property type="match status" value="1"/>
</dbReference>
<dbReference type="InterPro" id="IPR004942">
    <property type="entry name" value="Roadblock/LAMTOR2_dom"/>
</dbReference>
<evidence type="ECO:0000313" key="2">
    <source>
        <dbReference type="EMBL" id="MQY05884.1"/>
    </source>
</evidence>